<keyword evidence="4" id="KW-0804">Transcription</keyword>
<keyword evidence="5" id="KW-0539">Nucleus</keyword>
<dbReference type="GO" id="GO:0046983">
    <property type="term" value="F:protein dimerization activity"/>
    <property type="evidence" value="ECO:0007669"/>
    <property type="project" value="InterPro"/>
</dbReference>
<dbReference type="SUPFAM" id="SSF55455">
    <property type="entry name" value="SRF-like"/>
    <property type="match status" value="1"/>
</dbReference>
<evidence type="ECO:0000256" key="3">
    <source>
        <dbReference type="ARBA" id="ARBA00023125"/>
    </source>
</evidence>
<dbReference type="PROSITE" id="PS50066">
    <property type="entry name" value="MADS_BOX_2"/>
    <property type="match status" value="1"/>
</dbReference>
<evidence type="ECO:0000259" key="6">
    <source>
        <dbReference type="PROSITE" id="PS50066"/>
    </source>
</evidence>
<comment type="subcellular location">
    <subcellularLocation>
        <location evidence="1">Nucleus</location>
    </subcellularLocation>
</comment>
<dbReference type="GO" id="GO:0000981">
    <property type="term" value="F:DNA-binding transcription factor activity, RNA polymerase II-specific"/>
    <property type="evidence" value="ECO:0007669"/>
    <property type="project" value="TreeGrafter"/>
</dbReference>
<dbReference type="PRINTS" id="PR00404">
    <property type="entry name" value="MADSDOMAIN"/>
</dbReference>
<dbReference type="Pfam" id="PF00319">
    <property type="entry name" value="SRF-TF"/>
    <property type="match status" value="1"/>
</dbReference>
<proteinExistence type="predicted"/>
<organism evidence="7 8">
    <name type="scientific">Carnegiea gigantea</name>
    <dbReference type="NCBI Taxonomy" id="171969"/>
    <lineage>
        <taxon>Eukaryota</taxon>
        <taxon>Viridiplantae</taxon>
        <taxon>Streptophyta</taxon>
        <taxon>Embryophyta</taxon>
        <taxon>Tracheophyta</taxon>
        <taxon>Spermatophyta</taxon>
        <taxon>Magnoliopsida</taxon>
        <taxon>eudicotyledons</taxon>
        <taxon>Gunneridae</taxon>
        <taxon>Pentapetalae</taxon>
        <taxon>Caryophyllales</taxon>
        <taxon>Cactineae</taxon>
        <taxon>Cactaceae</taxon>
        <taxon>Cactoideae</taxon>
        <taxon>Echinocereeae</taxon>
        <taxon>Carnegiea</taxon>
    </lineage>
</organism>
<dbReference type="AlphaFoldDB" id="A0A9Q1JRP3"/>
<keyword evidence="2" id="KW-0805">Transcription regulation</keyword>
<evidence type="ECO:0000256" key="2">
    <source>
        <dbReference type="ARBA" id="ARBA00023015"/>
    </source>
</evidence>
<keyword evidence="8" id="KW-1185">Reference proteome</keyword>
<dbReference type="GO" id="GO:0005634">
    <property type="term" value="C:nucleus"/>
    <property type="evidence" value="ECO:0007669"/>
    <property type="project" value="UniProtKB-SubCell"/>
</dbReference>
<evidence type="ECO:0000256" key="5">
    <source>
        <dbReference type="ARBA" id="ARBA00023242"/>
    </source>
</evidence>
<protein>
    <recommendedName>
        <fullName evidence="6">MADS-box domain-containing protein</fullName>
    </recommendedName>
</protein>
<reference evidence="7" key="1">
    <citation type="submission" date="2022-04" db="EMBL/GenBank/DDBJ databases">
        <title>Carnegiea gigantea Genome sequencing and assembly v2.</title>
        <authorList>
            <person name="Copetti D."/>
            <person name="Sanderson M.J."/>
            <person name="Burquez A."/>
            <person name="Wojciechowski M.F."/>
        </authorList>
    </citation>
    <scope>NUCLEOTIDE SEQUENCE</scope>
    <source>
        <strain evidence="7">SGP5-SGP5p</strain>
        <tissue evidence="7">Aerial part</tissue>
    </source>
</reference>
<dbReference type="Proteomes" id="UP001153076">
    <property type="component" value="Unassembled WGS sequence"/>
</dbReference>
<evidence type="ECO:0000313" key="8">
    <source>
        <dbReference type="Proteomes" id="UP001153076"/>
    </source>
</evidence>
<sequence length="219" mass="24475">MARIKNPSHRQVTFSKRRLGLFKKASEICTLCGVEAVIIVFSPGQKIFSFGHPDVESLVDRFLSRNPCPQTPSSSNNSLNNKLKGVQQAGSCIRELNSQLTQILDLLDAEKSRGEVLDNMRRSCTQQSQWWWEAPIDKLGLHELEVLSASMEDLKKNIANQAIYLERNNSASSSILGMDINGGVGVSQHFDLKSIEAKVQGFCQQLPLPVDNFHAQKFF</sequence>
<evidence type="ECO:0000256" key="1">
    <source>
        <dbReference type="ARBA" id="ARBA00004123"/>
    </source>
</evidence>
<dbReference type="OrthoDB" id="1898716at2759"/>
<dbReference type="PANTHER" id="PTHR11945:SF776">
    <property type="entry name" value="AGAMOUS-LIKE 50-RELATED"/>
    <property type="match status" value="1"/>
</dbReference>
<dbReference type="FunFam" id="3.40.1810.10:FF:000006">
    <property type="entry name" value="Agamous-like MADS-box protein AGL62"/>
    <property type="match status" value="1"/>
</dbReference>
<dbReference type="InterPro" id="IPR036879">
    <property type="entry name" value="TF_MADSbox_sf"/>
</dbReference>
<keyword evidence="3" id="KW-0238">DNA-binding</keyword>
<dbReference type="SMART" id="SM00432">
    <property type="entry name" value="MADS"/>
    <property type="match status" value="1"/>
</dbReference>
<evidence type="ECO:0000313" key="7">
    <source>
        <dbReference type="EMBL" id="KAJ8429800.1"/>
    </source>
</evidence>
<feature type="domain" description="MADS-box" evidence="6">
    <location>
        <begin position="1"/>
        <end position="54"/>
    </location>
</feature>
<name>A0A9Q1JRP3_9CARY</name>
<accession>A0A9Q1JRP3</accession>
<dbReference type="Gene3D" id="6.10.140.920">
    <property type="match status" value="1"/>
</dbReference>
<dbReference type="Gene3D" id="3.40.1810.10">
    <property type="entry name" value="Transcription factor, MADS-box"/>
    <property type="match status" value="1"/>
</dbReference>
<comment type="caution">
    <text evidence="7">The sequence shown here is derived from an EMBL/GenBank/DDBJ whole genome shotgun (WGS) entry which is preliminary data.</text>
</comment>
<evidence type="ECO:0000256" key="4">
    <source>
        <dbReference type="ARBA" id="ARBA00023163"/>
    </source>
</evidence>
<gene>
    <name evidence="7" type="ORF">Cgig2_004384</name>
</gene>
<dbReference type="PANTHER" id="PTHR11945">
    <property type="entry name" value="MADS BOX PROTEIN"/>
    <property type="match status" value="1"/>
</dbReference>
<dbReference type="GO" id="GO:0000978">
    <property type="term" value="F:RNA polymerase II cis-regulatory region sequence-specific DNA binding"/>
    <property type="evidence" value="ECO:0007669"/>
    <property type="project" value="TreeGrafter"/>
</dbReference>
<dbReference type="EMBL" id="JAKOGI010000856">
    <property type="protein sequence ID" value="KAJ8429800.1"/>
    <property type="molecule type" value="Genomic_DNA"/>
</dbReference>
<dbReference type="InterPro" id="IPR002100">
    <property type="entry name" value="TF_MADSbox"/>
</dbReference>